<gene>
    <name evidence="1" type="ORF">CBYS24578_00015827</name>
</gene>
<reference evidence="1 2" key="2">
    <citation type="submission" date="2021-10" db="EMBL/GenBank/DDBJ databases">
        <authorList>
            <person name="Piombo E."/>
        </authorList>
    </citation>
    <scope>NUCLEOTIDE SEQUENCE [LARGE SCALE GENOMIC DNA]</scope>
</reference>
<dbReference type="EMBL" id="CABFNO020001364">
    <property type="protein sequence ID" value="CAG9983544.1"/>
    <property type="molecule type" value="Genomic_DNA"/>
</dbReference>
<proteinExistence type="predicted"/>
<accession>A0A9N9UBS4</accession>
<name>A0A9N9UBS4_9HYPO</name>
<dbReference type="Proteomes" id="UP000754883">
    <property type="component" value="Unassembled WGS sequence"/>
</dbReference>
<dbReference type="AlphaFoldDB" id="A0A9N9UBS4"/>
<reference evidence="2" key="1">
    <citation type="submission" date="2019-06" db="EMBL/GenBank/DDBJ databases">
        <authorList>
            <person name="Broberg M."/>
        </authorList>
    </citation>
    <scope>NUCLEOTIDE SEQUENCE [LARGE SCALE GENOMIC DNA]</scope>
</reference>
<protein>
    <submittedName>
        <fullName evidence="1">Uncharacterized protein</fullName>
    </submittedName>
</protein>
<keyword evidence="2" id="KW-1185">Reference proteome</keyword>
<evidence type="ECO:0000313" key="1">
    <source>
        <dbReference type="EMBL" id="CAG9983544.1"/>
    </source>
</evidence>
<organism evidence="1 2">
    <name type="scientific">Clonostachys byssicola</name>
    <dbReference type="NCBI Taxonomy" id="160290"/>
    <lineage>
        <taxon>Eukaryota</taxon>
        <taxon>Fungi</taxon>
        <taxon>Dikarya</taxon>
        <taxon>Ascomycota</taxon>
        <taxon>Pezizomycotina</taxon>
        <taxon>Sordariomycetes</taxon>
        <taxon>Hypocreomycetidae</taxon>
        <taxon>Hypocreales</taxon>
        <taxon>Bionectriaceae</taxon>
        <taxon>Clonostachys</taxon>
    </lineage>
</organism>
<sequence length="89" mass="9991">MLGEPSCRSMSGEPSDHWMIGSSSSKVPLLREFQVNLFSLSPKRPPPLLIQNRRDRLDLFDSRLSLVHPATEVEQVQEDSQDATNTVKG</sequence>
<comment type="caution">
    <text evidence="1">The sequence shown here is derived from an EMBL/GenBank/DDBJ whole genome shotgun (WGS) entry which is preliminary data.</text>
</comment>
<evidence type="ECO:0000313" key="2">
    <source>
        <dbReference type="Proteomes" id="UP000754883"/>
    </source>
</evidence>